<evidence type="ECO:0000256" key="2">
    <source>
        <dbReference type="SAM" id="Phobius"/>
    </source>
</evidence>
<dbReference type="GO" id="GO:1904115">
    <property type="term" value="C:axon cytoplasm"/>
    <property type="evidence" value="ECO:0007669"/>
    <property type="project" value="GOC"/>
</dbReference>
<dbReference type="GO" id="GO:0097484">
    <property type="term" value="P:dendrite extension"/>
    <property type="evidence" value="ECO:0007669"/>
    <property type="project" value="TreeGrafter"/>
</dbReference>
<dbReference type="AlphaFoldDB" id="A0A835NUE4"/>
<feature type="compositionally biased region" description="Basic and acidic residues" evidence="1">
    <location>
        <begin position="684"/>
        <end position="705"/>
    </location>
</feature>
<reference evidence="3" key="1">
    <citation type="submission" date="2020-10" db="EMBL/GenBank/DDBJ databases">
        <title>Feather gene expression reveals the developmental basis of iridescence in African starlings.</title>
        <authorList>
            <person name="Rubenstein D.R."/>
        </authorList>
    </citation>
    <scope>NUCLEOTIDE SEQUENCE</scope>
    <source>
        <strain evidence="3">SS15</strain>
        <tissue evidence="3">Liver</tissue>
    </source>
</reference>
<keyword evidence="2" id="KW-1133">Transmembrane helix</keyword>
<dbReference type="Pfam" id="PF15759">
    <property type="entry name" value="TMEM108"/>
    <property type="match status" value="1"/>
</dbReference>
<sequence length="1020" mass="112976">MEIKERGKPITSVTTNYLNKHESVTLSPVDSFLFLFLQFQLSLRQWCSDGVENRKKFGKSPENYCPKGTAPCLNFRFDAKGIPVKEGKKWFEMKLTLYDSSPGARKLDWFWIKLREKLQLRMQNSLIPSGVTKAKLVPTVPSQQLAGRLDPKKEHDTGARCESRCKPAWGIERQGRMDGPWTQVCCAYLRAACPRSNGSINMEVEEKYKKIVVHSQELPHINIAKHRSNYANFFYDTGETEVCPHDIRGEAAKMHPRAIPYGRDHLQDKSYRTLGLSYAYCSASSLALGTFMTGIISFKVTAEHKEDGAQHSKSSVGPITTALIGPAWLTLPVRQCRQYVIETSEMQKEQVVPDNGQGRAEYVPPPTAREKNPQWVENTETLNPLVSSDVQHMWMAREGGEGALPGGNACCTPWFHIRCLIQPRALLTPSGHKQSSVESSSQSIHVAQCGWSMMNIQIILKSALAEASSIQDWEEAIQIFVPEAKGKPSIGRMNRKEKTWKVFLPAGHTRHAVPIHRFFPSVLLILALTEELVFSAQVLSPTVSSSQGFPMNTTTITAMGTTPHHKDHHMAEPLPTSAQAVSHPISLVEEAPSTRQEQESGPRISEKETYYLYNQSALYSGQSRPKGKIFQVFKGNFSESTEPYLKTTLHSPFPTLRSPFTDHPFQSQTTASSDPNGMGLARTTHSDLSPHRTSGSRREAERGDGTEAVVPEADFATTTAGPSTDPEAVSVPFKPTRFGVWDMLSKNNSWVTLNLSTNVPLFAGSGSATAAAGHSVQTSFDVSVSSLAAGDPEGLTPTQQGTVTNATSPGSALSSVPATRLSSSTSTAGSTATGNFLNRLVPAGTWKPGVQGNISHVTEGDKPQHRATICLSKMDIAWIILAISVPISSCSVLLTVCCMRRKKKTSNPENNLSYWNNAITMDYFNRHAVELPREIQSLETSEDHLSEPRSPANGDYRDSGMVLVNPFCQETLFVGHEQVRKCLAEIDYVWSKHWREKQMHLQYITGYLWLQGWEIIRVSA</sequence>
<evidence type="ECO:0000256" key="1">
    <source>
        <dbReference type="SAM" id="MobiDB-lite"/>
    </source>
</evidence>
<dbReference type="OrthoDB" id="9944393at2759"/>
<dbReference type="Proteomes" id="UP000618051">
    <property type="component" value="Unassembled WGS sequence"/>
</dbReference>
<keyword evidence="2" id="KW-0472">Membrane</keyword>
<dbReference type="GO" id="GO:0010008">
    <property type="term" value="C:endosome membrane"/>
    <property type="evidence" value="ECO:0007669"/>
    <property type="project" value="TreeGrafter"/>
</dbReference>
<evidence type="ECO:0000313" key="4">
    <source>
        <dbReference type="EMBL" id="KAI1242892.1"/>
    </source>
</evidence>
<comment type="caution">
    <text evidence="3">The sequence shown here is derived from an EMBL/GenBank/DDBJ whole genome shotgun (WGS) entry which is preliminary data.</text>
</comment>
<organism evidence="3">
    <name type="scientific">Lamprotornis superbus</name>
    <dbReference type="NCBI Taxonomy" id="245042"/>
    <lineage>
        <taxon>Eukaryota</taxon>
        <taxon>Metazoa</taxon>
        <taxon>Chordata</taxon>
        <taxon>Craniata</taxon>
        <taxon>Vertebrata</taxon>
        <taxon>Euteleostomi</taxon>
        <taxon>Archelosauria</taxon>
        <taxon>Archosauria</taxon>
        <taxon>Dinosauria</taxon>
        <taxon>Saurischia</taxon>
        <taxon>Theropoda</taxon>
        <taxon>Coelurosauria</taxon>
        <taxon>Aves</taxon>
        <taxon>Neognathae</taxon>
        <taxon>Neoaves</taxon>
        <taxon>Telluraves</taxon>
        <taxon>Australaves</taxon>
        <taxon>Passeriformes</taxon>
        <taxon>Sturnidae</taxon>
        <taxon>Lamprotornis</taxon>
    </lineage>
</organism>
<gene>
    <name evidence="4" type="ORF">IHE44_0000449</name>
    <name evidence="3" type="ORF">IHE44_010737</name>
</gene>
<evidence type="ECO:0008006" key="6">
    <source>
        <dbReference type="Google" id="ProtNLM"/>
    </source>
</evidence>
<dbReference type="GO" id="GO:0005769">
    <property type="term" value="C:early endosome"/>
    <property type="evidence" value="ECO:0007669"/>
    <property type="project" value="TreeGrafter"/>
</dbReference>
<dbReference type="GO" id="GO:0097106">
    <property type="term" value="P:postsynaptic density organization"/>
    <property type="evidence" value="ECO:0007669"/>
    <property type="project" value="TreeGrafter"/>
</dbReference>
<name>A0A835NUE4_9PASS</name>
<dbReference type="EMBL" id="JADDUC010000047">
    <property type="protein sequence ID" value="KAG0121568.1"/>
    <property type="molecule type" value="Genomic_DNA"/>
</dbReference>
<feature type="compositionally biased region" description="Polar residues" evidence="1">
    <location>
        <begin position="796"/>
        <end position="821"/>
    </location>
</feature>
<keyword evidence="5" id="KW-1185">Reference proteome</keyword>
<dbReference type="GO" id="GO:0014069">
    <property type="term" value="C:postsynaptic density"/>
    <property type="evidence" value="ECO:0007669"/>
    <property type="project" value="TreeGrafter"/>
</dbReference>
<feature type="transmembrane region" description="Helical" evidence="2">
    <location>
        <begin position="876"/>
        <end position="897"/>
    </location>
</feature>
<dbReference type="EMBL" id="JADDUC020000001">
    <property type="protein sequence ID" value="KAI1242892.1"/>
    <property type="molecule type" value="Genomic_DNA"/>
</dbReference>
<protein>
    <recommendedName>
        <fullName evidence="6">Transmembrane protein 108</fullName>
    </recommendedName>
</protein>
<dbReference type="PANTHER" id="PTHR28673">
    <property type="entry name" value="TRANSMEMBRANE PROTEIN 108"/>
    <property type="match status" value="1"/>
</dbReference>
<dbReference type="InterPro" id="IPR031508">
    <property type="entry name" value="TMEM108"/>
</dbReference>
<reference evidence="4" key="3">
    <citation type="submission" date="2022-01" db="EMBL/GenBank/DDBJ databases">
        <authorList>
            <person name="Rubenstein D.R."/>
        </authorList>
    </citation>
    <scope>NUCLEOTIDE SEQUENCE</scope>
    <source>
        <strain evidence="4">SS15</strain>
        <tissue evidence="4">Liver</tissue>
    </source>
</reference>
<dbReference type="GO" id="GO:0008090">
    <property type="term" value="P:retrograde axonal transport"/>
    <property type="evidence" value="ECO:0007669"/>
    <property type="project" value="TreeGrafter"/>
</dbReference>
<feature type="region of interest" description="Disordered" evidence="1">
    <location>
        <begin position="790"/>
        <end position="830"/>
    </location>
</feature>
<feature type="compositionally biased region" description="Polar residues" evidence="1">
    <location>
        <begin position="664"/>
        <end position="675"/>
    </location>
</feature>
<reference evidence="4 5" key="2">
    <citation type="journal article" date="2021" name="J. Hered.">
        <title>Feather Gene Expression Elucidates the Developmental Basis of Plumage Iridescence in African Starlings.</title>
        <authorList>
            <person name="Rubenstein D.R."/>
            <person name="Corvelo A."/>
            <person name="MacManes M.D."/>
            <person name="Maia R."/>
            <person name="Narzisi G."/>
            <person name="Rousaki A."/>
            <person name="Vandenabeele P."/>
            <person name="Shawkey M.D."/>
            <person name="Solomon J."/>
        </authorList>
    </citation>
    <scope>NUCLEOTIDE SEQUENCE [LARGE SCALE GENOMIC DNA]</scope>
    <source>
        <strain evidence="4">SS15</strain>
    </source>
</reference>
<evidence type="ECO:0000313" key="5">
    <source>
        <dbReference type="Proteomes" id="UP000618051"/>
    </source>
</evidence>
<feature type="region of interest" description="Disordered" evidence="1">
    <location>
        <begin position="655"/>
        <end position="706"/>
    </location>
</feature>
<evidence type="ECO:0000313" key="3">
    <source>
        <dbReference type="EMBL" id="KAG0121568.1"/>
    </source>
</evidence>
<dbReference type="PANTHER" id="PTHR28673:SF1">
    <property type="entry name" value="TRANSMEMBRANE PROTEIN 108"/>
    <property type="match status" value="1"/>
</dbReference>
<accession>A0A835NUE4</accession>
<keyword evidence="2" id="KW-0812">Transmembrane</keyword>
<proteinExistence type="predicted"/>